<dbReference type="STRING" id="457570.Nther_0027"/>
<gene>
    <name evidence="4" type="ordered locus">Nther_0027</name>
</gene>
<evidence type="ECO:0000313" key="4">
    <source>
        <dbReference type="EMBL" id="ACB83626.1"/>
    </source>
</evidence>
<keyword evidence="5" id="KW-1185">Reference proteome</keyword>
<keyword evidence="4" id="KW-0131">Cell cycle</keyword>
<keyword evidence="4" id="KW-0132">Cell division</keyword>
<evidence type="ECO:0000256" key="2">
    <source>
        <dbReference type="SAM" id="MobiDB-lite"/>
    </source>
</evidence>
<name>B2A314_NATTJ</name>
<dbReference type="OrthoDB" id="9768127at2"/>
<dbReference type="InterPro" id="IPR050696">
    <property type="entry name" value="FtsA/MreB"/>
</dbReference>
<dbReference type="SUPFAM" id="SSF53067">
    <property type="entry name" value="Actin-like ATPase domain"/>
    <property type="match status" value="2"/>
</dbReference>
<accession>B2A314</accession>
<dbReference type="GO" id="GO:0003723">
    <property type="term" value="F:RNA binding"/>
    <property type="evidence" value="ECO:0007669"/>
    <property type="project" value="UniProtKB-KW"/>
</dbReference>
<dbReference type="CDD" id="cd24004">
    <property type="entry name" value="ASKHA_NBD_PilM-like"/>
    <property type="match status" value="1"/>
</dbReference>
<dbReference type="Pfam" id="PF14450">
    <property type="entry name" value="FtsA"/>
    <property type="match status" value="1"/>
</dbReference>
<dbReference type="AlphaFoldDB" id="B2A314"/>
<dbReference type="PANTHER" id="PTHR32432:SF3">
    <property type="entry name" value="ETHANOLAMINE UTILIZATION PROTEIN EUTJ"/>
    <property type="match status" value="1"/>
</dbReference>
<evidence type="ECO:0000259" key="3">
    <source>
        <dbReference type="SMART" id="SM00842"/>
    </source>
</evidence>
<dbReference type="InParanoid" id="B2A314"/>
<sequence length="690" mass="77164">MSDDLFALDIGTRSVIGLVCRPDNENKIKVRSFEIREHEMRSMYDGQIHDIDSVAQVVQDVKTTLEKKTDNKFGSAAIAAAGRSLETEKYYLETSLNPEQRIDPEQVYALELEAVKAAENQLQERMSSRNIHDPNYYCVAHSVINYTLNSHDIINPIGQKGDTLGVEIIATFLPQVVVDGLEGVMNQVGLSISNLTLEPIAAISLAIPEKIRMLNLALVDIGAGTSDIAITDKGSVVAYQMVPLAGDEITDKLCKELLVEFDTGEKIKFFLSQNKKEKLSYYDILGNKQEITKQKLKTIIEPQLERLSKNIGEAILEVNNGAPSAVFCVGGGSELPGLAEKLASKLDLPQEKVAVKGYEKWEKVKNLRKGLKGPQGVTPLGIALSSVQNKNFGFIDVTVNNELVRLFEHGDIKVANALVSVRFPMKDLIPKPGEGLTVWLNGEKIYYPGQEGKTAQIKVNGEPASLETELKTGDEITVEPAQKGPKASVKISQILKQTTNQYFYFNDDQINFPQAIYIDKERIDQKKGLDLYINQDCQIETRVINTVDELMKRLEIDNTKYCLYDSQNNRFLDDTENIKPQQEIIVKQKSLNDSKSDEIVESETTKGENKDKGPEQIQINVNGEELQLPEKDSHIFMDIFNVVDFKTSMKKGDLVMKINGEPAEFTDVIKNGDELMIYWSEEGPKKLPRI</sequence>
<dbReference type="EMBL" id="CP001034">
    <property type="protein sequence ID" value="ACB83626.1"/>
    <property type="molecule type" value="Genomic_DNA"/>
</dbReference>
<dbReference type="RefSeq" id="WP_012446517.1">
    <property type="nucleotide sequence ID" value="NC_010718.1"/>
</dbReference>
<dbReference type="eggNOG" id="COG0849">
    <property type="taxonomic scope" value="Bacteria"/>
</dbReference>
<keyword evidence="1" id="KW-0694">RNA-binding</keyword>
<dbReference type="InterPro" id="IPR043129">
    <property type="entry name" value="ATPase_NBD"/>
</dbReference>
<dbReference type="KEGG" id="nth:Nther_0027"/>
<reference evidence="4 5" key="2">
    <citation type="journal article" date="2011" name="J. Bacteriol.">
        <title>Complete genome sequence of the anaerobic, halophilic alkalithermophile Natranaerobius thermophilus JW/NM-WN-LF.</title>
        <authorList>
            <person name="Zhao B."/>
            <person name="Mesbah N.M."/>
            <person name="Dalin E."/>
            <person name="Goodwin L."/>
            <person name="Nolan M."/>
            <person name="Pitluck S."/>
            <person name="Chertkov O."/>
            <person name="Brettin T.S."/>
            <person name="Han J."/>
            <person name="Larimer F.W."/>
            <person name="Land M.L."/>
            <person name="Hauser L."/>
            <person name="Kyrpides N."/>
            <person name="Wiegel J."/>
        </authorList>
    </citation>
    <scope>NUCLEOTIDE SEQUENCE [LARGE SCALE GENOMIC DNA]</scope>
    <source>
        <strain evidence="5">ATCC BAA-1301 / DSM 18059 / JW/NM-WN-LF</strain>
    </source>
</reference>
<reference evidence="4 5" key="1">
    <citation type="submission" date="2008-04" db="EMBL/GenBank/DDBJ databases">
        <title>Complete sequence of chromosome of Natranaerobius thermophilus JW/NM-WN-LF.</title>
        <authorList>
            <consortium name="US DOE Joint Genome Institute"/>
            <person name="Copeland A."/>
            <person name="Lucas S."/>
            <person name="Lapidus A."/>
            <person name="Glavina del Rio T."/>
            <person name="Dalin E."/>
            <person name="Tice H."/>
            <person name="Bruce D."/>
            <person name="Goodwin L."/>
            <person name="Pitluck S."/>
            <person name="Chertkov O."/>
            <person name="Brettin T."/>
            <person name="Detter J.C."/>
            <person name="Han C."/>
            <person name="Kuske C.R."/>
            <person name="Schmutz J."/>
            <person name="Larimer F."/>
            <person name="Land M."/>
            <person name="Hauser L."/>
            <person name="Kyrpides N."/>
            <person name="Lykidis A."/>
            <person name="Mesbah N.M."/>
            <person name="Wiegel J."/>
        </authorList>
    </citation>
    <scope>NUCLEOTIDE SEQUENCE [LARGE SCALE GENOMIC DNA]</scope>
    <source>
        <strain evidence="5">ATCC BAA-1301 / DSM 18059 / JW/NM-WN-LF</strain>
    </source>
</reference>
<dbReference type="Gene3D" id="3.30.420.40">
    <property type="match status" value="2"/>
</dbReference>
<evidence type="ECO:0000256" key="1">
    <source>
        <dbReference type="PROSITE-ProRule" id="PRU00182"/>
    </source>
</evidence>
<dbReference type="Proteomes" id="UP000001683">
    <property type="component" value="Chromosome"/>
</dbReference>
<evidence type="ECO:0000313" key="5">
    <source>
        <dbReference type="Proteomes" id="UP000001683"/>
    </source>
</evidence>
<protein>
    <submittedName>
        <fullName evidence="4">Cell division protein FtsA</fullName>
    </submittedName>
</protein>
<feature type="region of interest" description="Disordered" evidence="2">
    <location>
        <begin position="595"/>
        <end position="614"/>
    </location>
</feature>
<dbReference type="HOGENOM" id="CLU_010661_1_0_9"/>
<dbReference type="PANTHER" id="PTHR32432">
    <property type="entry name" value="CELL DIVISION PROTEIN FTSA-RELATED"/>
    <property type="match status" value="1"/>
</dbReference>
<dbReference type="InterPro" id="IPR003494">
    <property type="entry name" value="SHS2_FtsA"/>
</dbReference>
<dbReference type="GO" id="GO:0051301">
    <property type="term" value="P:cell division"/>
    <property type="evidence" value="ECO:0007669"/>
    <property type="project" value="UniProtKB-KW"/>
</dbReference>
<proteinExistence type="predicted"/>
<feature type="domain" description="SHS2" evidence="3">
    <location>
        <begin position="5"/>
        <end position="206"/>
    </location>
</feature>
<dbReference type="SMART" id="SM00842">
    <property type="entry name" value="FtsA"/>
    <property type="match status" value="1"/>
</dbReference>
<dbReference type="PROSITE" id="PS50889">
    <property type="entry name" value="S4"/>
    <property type="match status" value="1"/>
</dbReference>
<organism evidence="4 5">
    <name type="scientific">Natranaerobius thermophilus (strain ATCC BAA-1301 / DSM 18059 / JW/NM-WN-LF)</name>
    <dbReference type="NCBI Taxonomy" id="457570"/>
    <lineage>
        <taxon>Bacteria</taxon>
        <taxon>Bacillati</taxon>
        <taxon>Bacillota</taxon>
        <taxon>Clostridia</taxon>
        <taxon>Natranaerobiales</taxon>
        <taxon>Natranaerobiaceae</taxon>
        <taxon>Natranaerobius</taxon>
    </lineage>
</organism>